<proteinExistence type="predicted"/>
<comment type="caution">
    <text evidence="3">The sequence shown here is derived from an EMBL/GenBank/DDBJ whole genome shotgun (WGS) entry which is preliminary data.</text>
</comment>
<feature type="compositionally biased region" description="Polar residues" evidence="1">
    <location>
        <begin position="799"/>
        <end position="830"/>
    </location>
</feature>
<dbReference type="InterPro" id="IPR026708">
    <property type="entry name" value="CSPP1"/>
</dbReference>
<feature type="compositionally biased region" description="Polar residues" evidence="1">
    <location>
        <begin position="137"/>
        <end position="146"/>
    </location>
</feature>
<evidence type="ECO:0000259" key="2">
    <source>
        <dbReference type="Pfam" id="PF15236"/>
    </source>
</evidence>
<feature type="region of interest" description="Disordered" evidence="1">
    <location>
        <begin position="57"/>
        <end position="84"/>
    </location>
</feature>
<feature type="region of interest" description="Disordered" evidence="1">
    <location>
        <begin position="797"/>
        <end position="830"/>
    </location>
</feature>
<feature type="region of interest" description="Disordered" evidence="1">
    <location>
        <begin position="506"/>
        <end position="538"/>
    </location>
</feature>
<feature type="compositionally biased region" description="Basic and acidic residues" evidence="1">
    <location>
        <begin position="57"/>
        <end position="72"/>
    </location>
</feature>
<feature type="region of interest" description="Disordered" evidence="1">
    <location>
        <begin position="581"/>
        <end position="618"/>
    </location>
</feature>
<dbReference type="PANTHER" id="PTHR21616:SF2">
    <property type="entry name" value="CENTROSOME AND SPINDLE POLE-ASSOCIATED PROTEIN 1"/>
    <property type="match status" value="1"/>
</dbReference>
<protein>
    <recommendedName>
        <fullName evidence="2">CCDC66 domain-containing protein</fullName>
    </recommendedName>
</protein>
<feature type="domain" description="CCDC66" evidence="2">
    <location>
        <begin position="260"/>
        <end position="357"/>
    </location>
</feature>
<feature type="compositionally biased region" description="Low complexity" evidence="1">
    <location>
        <begin position="519"/>
        <end position="533"/>
    </location>
</feature>
<feature type="region of interest" description="Disordered" evidence="1">
    <location>
        <begin position="917"/>
        <end position="937"/>
    </location>
</feature>
<feature type="region of interest" description="Disordered" evidence="1">
    <location>
        <begin position="125"/>
        <end position="176"/>
    </location>
</feature>
<organism evidence="3 4">
    <name type="scientific">Batrachochytrium salamandrivorans</name>
    <dbReference type="NCBI Taxonomy" id="1357716"/>
    <lineage>
        <taxon>Eukaryota</taxon>
        <taxon>Fungi</taxon>
        <taxon>Fungi incertae sedis</taxon>
        <taxon>Chytridiomycota</taxon>
        <taxon>Chytridiomycota incertae sedis</taxon>
        <taxon>Chytridiomycetes</taxon>
        <taxon>Rhizophydiales</taxon>
        <taxon>Rhizophydiales incertae sedis</taxon>
        <taxon>Batrachochytrium</taxon>
    </lineage>
</organism>
<dbReference type="Pfam" id="PF15236">
    <property type="entry name" value="CCDC66"/>
    <property type="match status" value="1"/>
</dbReference>
<feature type="region of interest" description="Disordered" evidence="1">
    <location>
        <begin position="209"/>
        <end position="241"/>
    </location>
</feature>
<evidence type="ECO:0000256" key="1">
    <source>
        <dbReference type="SAM" id="MobiDB-lite"/>
    </source>
</evidence>
<feature type="compositionally biased region" description="Polar residues" evidence="1">
    <location>
        <begin position="582"/>
        <end position="607"/>
    </location>
</feature>
<dbReference type="Proteomes" id="UP001648503">
    <property type="component" value="Unassembled WGS sequence"/>
</dbReference>
<evidence type="ECO:0000313" key="4">
    <source>
        <dbReference type="Proteomes" id="UP001648503"/>
    </source>
</evidence>
<dbReference type="EMBL" id="JAFCIX010000227">
    <property type="protein sequence ID" value="KAH6596460.1"/>
    <property type="molecule type" value="Genomic_DNA"/>
</dbReference>
<name>A0ABQ8FDM3_9FUNG</name>
<reference evidence="3 4" key="1">
    <citation type="submission" date="2021-02" db="EMBL/GenBank/DDBJ databases">
        <title>Variation within the Batrachochytrium salamandrivorans European outbreak.</title>
        <authorList>
            <person name="Kelly M."/>
            <person name="Pasmans F."/>
            <person name="Shea T.P."/>
            <person name="Munoz J.F."/>
            <person name="Carranza S."/>
            <person name="Cuomo C.A."/>
            <person name="Martel A."/>
        </authorList>
    </citation>
    <scope>NUCLEOTIDE SEQUENCE [LARGE SCALE GENOMIC DNA]</scope>
    <source>
        <strain evidence="3 4">AMFP18/2</strain>
    </source>
</reference>
<accession>A0ABQ8FDM3</accession>
<feature type="compositionally biased region" description="Polar residues" evidence="1">
    <location>
        <begin position="154"/>
        <end position="175"/>
    </location>
</feature>
<evidence type="ECO:0000313" key="3">
    <source>
        <dbReference type="EMBL" id="KAH6596460.1"/>
    </source>
</evidence>
<dbReference type="PANTHER" id="PTHR21616">
    <property type="entry name" value="CENTROSOME SPINDLE POLE ASSOCIATED PROTEIN"/>
    <property type="match status" value="1"/>
</dbReference>
<feature type="region of interest" description="Disordered" evidence="1">
    <location>
        <begin position="314"/>
        <end position="407"/>
    </location>
</feature>
<keyword evidence="4" id="KW-1185">Reference proteome</keyword>
<feature type="compositionally biased region" description="Basic and acidic residues" evidence="1">
    <location>
        <begin position="24"/>
        <end position="38"/>
    </location>
</feature>
<feature type="compositionally biased region" description="Basic and acidic residues" evidence="1">
    <location>
        <begin position="314"/>
        <end position="358"/>
    </location>
</feature>
<sequence>MGNNLPRNVEYAHQQNHQHNQYHRNADHHSNLHDHTHYPMDFTHAKASYAADLDRQTVEKRAQRYQDREAHHTSGHIRQSDISQKSQYLKDLDDQIRYKKEMVDRQKKLQMISDLKKEKEMKEYNPFGRSGAGAPPQLSQTASVSTGRRMFPNQHASQTSSGVHQNRNSTSNSPCLENHINEAQHCTNFTQNQQEHSIDNIQSHIDKFQSDSPHQLHHQRDSNDLGLGWNGREMQPTPCNASSPLLQSSLTGTVSPTHQKVSVNTNGEKSFIRGLTSVDTLPLWQREDLARKQKMQQETQDALLHQIAEKEAERARKEALRRQEDEKEQARLVKEQDHLRKKYARENQEAREKEEKTILENAQLHGKKSLNPLTLDQSDEKSVPQTSQQWTEKTTHSQTQSHQSESEVARYDINNKTTPHNNVKQPPAIVEKSAITSHTRHVYQSQSPPIPVVLKKMRLAEQIQKKESQDAHASPVENVHAKTQSSSLVDHRDNLVKKLPSFSRTEQADVVENETQTRPRSSLLTKTSPPLLTNATEGKYLPLKKNRLMESNSDSFERFALLDQLSAIQKELANEDKKIRQDLQSSKDTPQFKSNVSENTFLNSRANHGSPHTRDDRDLYTNLEVPNVNPISTHMSNTPEIPVDHRQHKDVPIYKDRSKSPLDGYYISQPKRWNTPTILHPTPIRAINPNNSFEQRLLESSESITSRLNNDKSPTSLGDWFKYLTLKDAESDSMNLKDGRDMSKELTLNTIPPIYSHHGGIENHIHPAIPMYIYLNMKKVQTTRYTDQLNLKEIPKKAYTQNPLSRNSSNKSQYFPRSGSHGQSTTDLFNSASGAHQNAIIDSLNIPSVSDSQPKTLSQDTLDIAEIERINKGRLQRLIQLEAQTPGSSYSNDCSHNDILQKLTCRRETTYDFRNYEDESSIPSTPSVFKPLGASKD</sequence>
<feature type="region of interest" description="Disordered" evidence="1">
    <location>
        <begin position="15"/>
        <end position="38"/>
    </location>
</feature>
<gene>
    <name evidence="3" type="ORF">BASA50_005165</name>
</gene>
<dbReference type="InterPro" id="IPR040467">
    <property type="entry name" value="CCDC66_dom"/>
</dbReference>